<protein>
    <submittedName>
        <fullName evidence="1">Uncharacterized protein</fullName>
    </submittedName>
</protein>
<organism evidence="1 2">
    <name type="scientific">Dryococelus australis</name>
    <dbReference type="NCBI Taxonomy" id="614101"/>
    <lineage>
        <taxon>Eukaryota</taxon>
        <taxon>Metazoa</taxon>
        <taxon>Ecdysozoa</taxon>
        <taxon>Arthropoda</taxon>
        <taxon>Hexapoda</taxon>
        <taxon>Insecta</taxon>
        <taxon>Pterygota</taxon>
        <taxon>Neoptera</taxon>
        <taxon>Polyneoptera</taxon>
        <taxon>Phasmatodea</taxon>
        <taxon>Verophasmatodea</taxon>
        <taxon>Anareolatae</taxon>
        <taxon>Phasmatidae</taxon>
        <taxon>Eurycanthinae</taxon>
        <taxon>Dryococelus</taxon>
    </lineage>
</organism>
<reference evidence="1 2" key="1">
    <citation type="submission" date="2023-02" db="EMBL/GenBank/DDBJ databases">
        <title>LHISI_Scaffold_Assembly.</title>
        <authorList>
            <person name="Stuart O.P."/>
            <person name="Cleave R."/>
            <person name="Magrath M.J.L."/>
            <person name="Mikheyev A.S."/>
        </authorList>
    </citation>
    <scope>NUCLEOTIDE SEQUENCE [LARGE SCALE GENOMIC DNA]</scope>
    <source>
        <strain evidence="1">Daus_M_001</strain>
        <tissue evidence="1">Leg muscle</tissue>
    </source>
</reference>
<comment type="caution">
    <text evidence="1">The sequence shown here is derived from an EMBL/GenBank/DDBJ whole genome shotgun (WGS) entry which is preliminary data.</text>
</comment>
<name>A0ABQ9HPR4_9NEOP</name>
<dbReference type="Proteomes" id="UP001159363">
    <property type="component" value="Chromosome X"/>
</dbReference>
<evidence type="ECO:0000313" key="1">
    <source>
        <dbReference type="EMBL" id="KAJ8886364.1"/>
    </source>
</evidence>
<accession>A0ABQ9HPR4</accession>
<gene>
    <name evidence="1" type="ORF">PR048_012575</name>
</gene>
<keyword evidence="2" id="KW-1185">Reference proteome</keyword>
<sequence>MLLTSSDDSDSDTLATNIWFESRRKRGRCGVHALNEDRPRHGYFDQFYQDLKKYPERFHSHLRMSLPTFQYILHNIEPEAMKQLNIKANIVSAICVEGRLVLL</sequence>
<evidence type="ECO:0000313" key="2">
    <source>
        <dbReference type="Proteomes" id="UP001159363"/>
    </source>
</evidence>
<dbReference type="EMBL" id="JARBHB010000004">
    <property type="protein sequence ID" value="KAJ8886364.1"/>
    <property type="molecule type" value="Genomic_DNA"/>
</dbReference>
<proteinExistence type="predicted"/>